<keyword evidence="2" id="KW-1185">Reference proteome</keyword>
<sequence>MNIRIRNTEDAVATIAALATKAIAKGNHEGHDLEAVGERMTCTQILDRIRTAYERHTARGATPKEAVITVGQTLVATYCESAGIPTTR</sequence>
<proteinExistence type="predicted"/>
<reference evidence="1 2" key="1">
    <citation type="submission" date="2020-02" db="EMBL/GenBank/DDBJ databases">
        <title>Whole genome shotgun sequence of Streptomyces diastaticus subsp. diastaticus NBRC 13412.</title>
        <authorList>
            <person name="Ichikawa N."/>
            <person name="Komaki H."/>
            <person name="Tamura T."/>
        </authorList>
    </citation>
    <scope>NUCLEOTIDE SEQUENCE [LARGE SCALE GENOMIC DNA]</scope>
    <source>
        <strain evidence="1 2">NBRC 13412</strain>
    </source>
</reference>
<accession>A0ABQ1CYN5</accession>
<dbReference type="EMBL" id="BLLN01000009">
    <property type="protein sequence ID" value="GFH75318.1"/>
    <property type="molecule type" value="Genomic_DNA"/>
</dbReference>
<organism evidence="1 2">
    <name type="scientific">Streptomyces diastaticus subsp. diastaticus</name>
    <dbReference type="NCBI Taxonomy" id="68040"/>
    <lineage>
        <taxon>Bacteria</taxon>
        <taxon>Bacillati</taxon>
        <taxon>Actinomycetota</taxon>
        <taxon>Actinomycetes</taxon>
        <taxon>Kitasatosporales</taxon>
        <taxon>Streptomycetaceae</taxon>
        <taxon>Streptomyces</taxon>
        <taxon>Streptomyces diastaticus group</taxon>
    </lineage>
</organism>
<evidence type="ECO:0000313" key="1">
    <source>
        <dbReference type="EMBL" id="GFH75318.1"/>
    </source>
</evidence>
<evidence type="ECO:0008006" key="3">
    <source>
        <dbReference type="Google" id="ProtNLM"/>
    </source>
</evidence>
<dbReference type="RefSeq" id="WP_189501238.1">
    <property type="nucleotide sequence ID" value="NZ_BLLN01000009.1"/>
</dbReference>
<evidence type="ECO:0000313" key="2">
    <source>
        <dbReference type="Proteomes" id="UP000472710"/>
    </source>
</evidence>
<dbReference type="Proteomes" id="UP000472710">
    <property type="component" value="Unassembled WGS sequence"/>
</dbReference>
<gene>
    <name evidence="1" type="ORF">Sdia_60860</name>
</gene>
<name>A0ABQ1CYN5_STRDI</name>
<dbReference type="GeneID" id="95073890"/>
<protein>
    <recommendedName>
        <fullName evidence="3">DUF732 domain-containing protein</fullName>
    </recommendedName>
</protein>
<comment type="caution">
    <text evidence="1">The sequence shown here is derived from an EMBL/GenBank/DDBJ whole genome shotgun (WGS) entry which is preliminary data.</text>
</comment>